<protein>
    <submittedName>
        <fullName evidence="2">Uncharacterized protein</fullName>
    </submittedName>
</protein>
<feature type="region of interest" description="Disordered" evidence="1">
    <location>
        <begin position="1"/>
        <end position="54"/>
    </location>
</feature>
<dbReference type="EMBL" id="JAGTJR010000009">
    <property type="protein sequence ID" value="KAH7054622.1"/>
    <property type="molecule type" value="Genomic_DNA"/>
</dbReference>
<accession>A0ABQ8GG49</accession>
<evidence type="ECO:0000256" key="1">
    <source>
        <dbReference type="SAM" id="MobiDB-lite"/>
    </source>
</evidence>
<comment type="caution">
    <text evidence="2">The sequence shown here is derived from an EMBL/GenBank/DDBJ whole genome shotgun (WGS) entry which is preliminary data.</text>
</comment>
<sequence length="229" mass="26047">MPRKHENRGIKPKSILKNRKLDLSHKEAAGEPEAPPLPSREKSGDAAPTIRSNSKRALHLLTRIKQDQSPVASFFGVARLKGSALDLHNLLKDEAGHVRTGEGDIRRLFKGEPKKLRDLLEQDAELPRKTIQTKTEFVSINSQFNKIVVGPLEKTFRNHGRSKPDYSHLRKQAELLLGQAREARSSLKQAVQEAKQRNSANLEPDPIQFKIPGQRRKKRKRHSHSQRKK</sequence>
<feature type="compositionally biased region" description="Basic residues" evidence="1">
    <location>
        <begin position="213"/>
        <end position="229"/>
    </location>
</feature>
<evidence type="ECO:0000313" key="3">
    <source>
        <dbReference type="Proteomes" id="UP000774617"/>
    </source>
</evidence>
<reference evidence="2 3" key="1">
    <citation type="journal article" date="2021" name="Nat. Commun.">
        <title>Genetic determinants of endophytism in the Arabidopsis root mycobiome.</title>
        <authorList>
            <person name="Mesny F."/>
            <person name="Miyauchi S."/>
            <person name="Thiergart T."/>
            <person name="Pickel B."/>
            <person name="Atanasova L."/>
            <person name="Karlsson M."/>
            <person name="Huettel B."/>
            <person name="Barry K.W."/>
            <person name="Haridas S."/>
            <person name="Chen C."/>
            <person name="Bauer D."/>
            <person name="Andreopoulos W."/>
            <person name="Pangilinan J."/>
            <person name="LaButti K."/>
            <person name="Riley R."/>
            <person name="Lipzen A."/>
            <person name="Clum A."/>
            <person name="Drula E."/>
            <person name="Henrissat B."/>
            <person name="Kohler A."/>
            <person name="Grigoriev I.V."/>
            <person name="Martin F.M."/>
            <person name="Hacquard S."/>
        </authorList>
    </citation>
    <scope>NUCLEOTIDE SEQUENCE [LARGE SCALE GENOMIC DNA]</scope>
    <source>
        <strain evidence="2 3">MPI-SDFR-AT-0080</strain>
    </source>
</reference>
<keyword evidence="3" id="KW-1185">Reference proteome</keyword>
<proteinExistence type="predicted"/>
<feature type="region of interest" description="Disordered" evidence="1">
    <location>
        <begin position="187"/>
        <end position="229"/>
    </location>
</feature>
<evidence type="ECO:0000313" key="2">
    <source>
        <dbReference type="EMBL" id="KAH7054622.1"/>
    </source>
</evidence>
<gene>
    <name evidence="2" type="ORF">B0J12DRAFT_727303</name>
</gene>
<organism evidence="2 3">
    <name type="scientific">Macrophomina phaseolina</name>
    <dbReference type="NCBI Taxonomy" id="35725"/>
    <lineage>
        <taxon>Eukaryota</taxon>
        <taxon>Fungi</taxon>
        <taxon>Dikarya</taxon>
        <taxon>Ascomycota</taxon>
        <taxon>Pezizomycotina</taxon>
        <taxon>Dothideomycetes</taxon>
        <taxon>Dothideomycetes incertae sedis</taxon>
        <taxon>Botryosphaeriales</taxon>
        <taxon>Botryosphaeriaceae</taxon>
        <taxon>Macrophomina</taxon>
    </lineage>
</organism>
<feature type="compositionally biased region" description="Basic residues" evidence="1">
    <location>
        <begin position="1"/>
        <end position="18"/>
    </location>
</feature>
<dbReference type="Proteomes" id="UP000774617">
    <property type="component" value="Unassembled WGS sequence"/>
</dbReference>
<name>A0ABQ8GG49_9PEZI</name>
<feature type="compositionally biased region" description="Basic and acidic residues" evidence="1">
    <location>
        <begin position="19"/>
        <end position="29"/>
    </location>
</feature>